<gene>
    <name evidence="3" type="ORF">GPZ80_11470</name>
</gene>
<feature type="region of interest" description="Disordered" evidence="1">
    <location>
        <begin position="45"/>
        <end position="121"/>
    </location>
</feature>
<feature type="compositionally biased region" description="Low complexity" evidence="1">
    <location>
        <begin position="78"/>
        <end position="121"/>
    </location>
</feature>
<keyword evidence="2" id="KW-0472">Membrane</keyword>
<evidence type="ECO:0000256" key="1">
    <source>
        <dbReference type="SAM" id="MobiDB-lite"/>
    </source>
</evidence>
<keyword evidence="2" id="KW-0812">Transmembrane</keyword>
<feature type="transmembrane region" description="Helical" evidence="2">
    <location>
        <begin position="21"/>
        <end position="44"/>
    </location>
</feature>
<evidence type="ECO:0000313" key="4">
    <source>
        <dbReference type="Proteomes" id="UP000734823"/>
    </source>
</evidence>
<sequence length="158" mass="16316">MPEPERTPRARHRKPEKRDGVLLGLKFGAFVVALGIVVGVVSVLSDSPRPQPAGADPRRPATTTTTTTVDQGSPPAEPSVVQAAPPVASAVLAGPPASVVPTTTTTTGRPTKTKKPAPGTVTVGEQCDTPGELAFVGFRAVVCRSAGPGEPPRWHLVY</sequence>
<accession>A0ABR7L5D1</accession>
<proteinExistence type="predicted"/>
<organism evidence="3 4">
    <name type="scientific">Actinokineospora xionganensis</name>
    <dbReference type="NCBI Taxonomy" id="2684470"/>
    <lineage>
        <taxon>Bacteria</taxon>
        <taxon>Bacillati</taxon>
        <taxon>Actinomycetota</taxon>
        <taxon>Actinomycetes</taxon>
        <taxon>Pseudonocardiales</taxon>
        <taxon>Pseudonocardiaceae</taxon>
        <taxon>Actinokineospora</taxon>
    </lineage>
</organism>
<reference evidence="3 4" key="1">
    <citation type="submission" date="2020-06" db="EMBL/GenBank/DDBJ databases">
        <title>Actinokineospora xiongansis sp. nov., isolated from soil of Baiyangdian.</title>
        <authorList>
            <person name="Zhang X."/>
        </authorList>
    </citation>
    <scope>NUCLEOTIDE SEQUENCE [LARGE SCALE GENOMIC DNA]</scope>
    <source>
        <strain evidence="3 4">HBU206404</strain>
    </source>
</reference>
<dbReference type="EMBL" id="JABVED010000005">
    <property type="protein sequence ID" value="MBC6447792.1"/>
    <property type="molecule type" value="Genomic_DNA"/>
</dbReference>
<evidence type="ECO:0000256" key="2">
    <source>
        <dbReference type="SAM" id="Phobius"/>
    </source>
</evidence>
<dbReference type="Proteomes" id="UP000734823">
    <property type="component" value="Unassembled WGS sequence"/>
</dbReference>
<protein>
    <submittedName>
        <fullName evidence="3">Uncharacterized protein</fullName>
    </submittedName>
</protein>
<keyword evidence="4" id="KW-1185">Reference proteome</keyword>
<comment type="caution">
    <text evidence="3">The sequence shown here is derived from an EMBL/GenBank/DDBJ whole genome shotgun (WGS) entry which is preliminary data.</text>
</comment>
<evidence type="ECO:0000313" key="3">
    <source>
        <dbReference type="EMBL" id="MBC6447792.1"/>
    </source>
</evidence>
<keyword evidence="2" id="KW-1133">Transmembrane helix</keyword>
<dbReference type="RefSeq" id="WP_187220293.1">
    <property type="nucleotide sequence ID" value="NZ_JABVED010000005.1"/>
</dbReference>
<name>A0ABR7L5D1_9PSEU</name>